<evidence type="ECO:0000256" key="3">
    <source>
        <dbReference type="ARBA" id="ARBA00023014"/>
    </source>
</evidence>
<feature type="domain" description="4Fe-4S ferredoxin-type" evidence="4">
    <location>
        <begin position="1"/>
        <end position="29"/>
    </location>
</feature>
<keyword evidence="2" id="KW-0408">Iron</keyword>
<evidence type="ECO:0000313" key="6">
    <source>
        <dbReference type="Proteomes" id="UP000010816"/>
    </source>
</evidence>
<dbReference type="PROSITE" id="PS51379">
    <property type="entry name" value="4FE4S_FER_2"/>
    <property type="match status" value="1"/>
</dbReference>
<evidence type="ECO:0000256" key="1">
    <source>
        <dbReference type="ARBA" id="ARBA00022723"/>
    </source>
</evidence>
<dbReference type="Gene3D" id="3.30.70.20">
    <property type="match status" value="1"/>
</dbReference>
<dbReference type="SUPFAM" id="SSF54862">
    <property type="entry name" value="4Fe-4S ferredoxins"/>
    <property type="match status" value="1"/>
</dbReference>
<dbReference type="eggNOG" id="COG1145">
    <property type="taxonomic scope" value="Bacteria"/>
</dbReference>
<dbReference type="PATRIC" id="fig|765912.4.peg.3182"/>
<keyword evidence="3" id="KW-0411">Iron-sulfur</keyword>
<evidence type="ECO:0000256" key="2">
    <source>
        <dbReference type="ARBA" id="ARBA00023004"/>
    </source>
</evidence>
<protein>
    <recommendedName>
        <fullName evidence="4">4Fe-4S ferredoxin-type domain-containing protein</fullName>
    </recommendedName>
</protein>
<accession>L0H1K1</accession>
<dbReference type="AlphaFoldDB" id="L0H1K1"/>
<dbReference type="RefSeq" id="WP_015282055.1">
    <property type="nucleotide sequence ID" value="NC_019940.1"/>
</dbReference>
<dbReference type="InterPro" id="IPR017900">
    <property type="entry name" value="4Fe4S_Fe_S_CS"/>
</dbReference>
<evidence type="ECO:0000259" key="4">
    <source>
        <dbReference type="PROSITE" id="PS51379"/>
    </source>
</evidence>
<dbReference type="PROSITE" id="PS00198">
    <property type="entry name" value="4FE4S_FER_1"/>
    <property type="match status" value="1"/>
</dbReference>
<dbReference type="OrthoDB" id="9803397at2"/>
<dbReference type="EMBL" id="CP003051">
    <property type="protein sequence ID" value="AGA91927.1"/>
    <property type="molecule type" value="Genomic_DNA"/>
</dbReference>
<dbReference type="HOGENOM" id="CLU_2412254_0_0_6"/>
<dbReference type="InterPro" id="IPR017896">
    <property type="entry name" value="4Fe4S_Fe-S-bd"/>
</dbReference>
<dbReference type="GO" id="GO:0046872">
    <property type="term" value="F:metal ion binding"/>
    <property type="evidence" value="ECO:0007669"/>
    <property type="project" value="UniProtKB-KW"/>
</dbReference>
<name>L0H1K1_9GAMM</name>
<sequence>MAYQIVEGCVNCWACEPLCPSAAITAARPHFVIDPKRCTECAGEFAEPQCASICPVEGAIVDALGIPVNPPGSLTGIPPERRAAAMAKIRTR</sequence>
<keyword evidence="1" id="KW-0479">Metal-binding</keyword>
<gene>
    <name evidence="5" type="ORF">Thimo_3249</name>
</gene>
<proteinExistence type="predicted"/>
<dbReference type="KEGG" id="tmb:Thimo_3249"/>
<organism evidence="5 6">
    <name type="scientific">Thioflavicoccus mobilis 8321</name>
    <dbReference type="NCBI Taxonomy" id="765912"/>
    <lineage>
        <taxon>Bacteria</taxon>
        <taxon>Pseudomonadati</taxon>
        <taxon>Pseudomonadota</taxon>
        <taxon>Gammaproteobacteria</taxon>
        <taxon>Chromatiales</taxon>
        <taxon>Chromatiaceae</taxon>
        <taxon>Thioflavicoccus</taxon>
    </lineage>
</organism>
<dbReference type="GO" id="GO:0051536">
    <property type="term" value="F:iron-sulfur cluster binding"/>
    <property type="evidence" value="ECO:0007669"/>
    <property type="project" value="UniProtKB-KW"/>
</dbReference>
<keyword evidence="6" id="KW-1185">Reference proteome</keyword>
<dbReference type="STRING" id="765912.Thimo_3249"/>
<evidence type="ECO:0000313" key="5">
    <source>
        <dbReference type="EMBL" id="AGA91927.1"/>
    </source>
</evidence>
<dbReference type="Proteomes" id="UP000010816">
    <property type="component" value="Chromosome"/>
</dbReference>
<reference evidence="5 6" key="1">
    <citation type="submission" date="2011-09" db="EMBL/GenBank/DDBJ databases">
        <title>Complete sequence of chromosome of Thioflavicoccus mobilis 8321.</title>
        <authorList>
            <consortium name="US DOE Joint Genome Institute"/>
            <person name="Lucas S."/>
            <person name="Han J."/>
            <person name="Lapidus A."/>
            <person name="Cheng J.-F."/>
            <person name="Goodwin L."/>
            <person name="Pitluck S."/>
            <person name="Peters L."/>
            <person name="Ovchinnikova G."/>
            <person name="Lu M."/>
            <person name="Detter J.C."/>
            <person name="Han C."/>
            <person name="Tapia R."/>
            <person name="Land M."/>
            <person name="Hauser L."/>
            <person name="Kyrpides N."/>
            <person name="Ivanova N."/>
            <person name="Pagani I."/>
            <person name="Vogl K."/>
            <person name="Liu Z."/>
            <person name="Imhoff J."/>
            <person name="Thiel V."/>
            <person name="Frigaard N.-U."/>
            <person name="Bryant D."/>
            <person name="Woyke T."/>
        </authorList>
    </citation>
    <scope>NUCLEOTIDE SEQUENCE [LARGE SCALE GENOMIC DNA]</scope>
    <source>
        <strain evidence="5 6">8321</strain>
    </source>
</reference>